<dbReference type="RefSeq" id="WP_137406625.1">
    <property type="nucleotide sequence ID" value="NZ_AP025467.1"/>
</dbReference>
<keyword evidence="1" id="KW-0472">Membrane</keyword>
<evidence type="ECO:0000313" key="2">
    <source>
        <dbReference type="EMBL" id="KAB0482398.1"/>
    </source>
</evidence>
<name>A0A7V7NWV6_9VIBR</name>
<reference evidence="2 3" key="1">
    <citation type="submission" date="2019-09" db="EMBL/GenBank/DDBJ databases">
        <title>Draft genome sequences of 48 bacterial type strains from the CCUG.</title>
        <authorList>
            <person name="Tunovic T."/>
            <person name="Pineiro-Iglesias B."/>
            <person name="Unosson C."/>
            <person name="Inganas E."/>
            <person name="Ohlen M."/>
            <person name="Cardew S."/>
            <person name="Jensie-Markopoulos S."/>
            <person name="Salva-Serra F."/>
            <person name="Jaen-Luchoro D."/>
            <person name="Karlsson R."/>
            <person name="Svensson-Stadler L."/>
            <person name="Chun J."/>
            <person name="Moore E."/>
        </authorList>
    </citation>
    <scope>NUCLEOTIDE SEQUENCE [LARGE SCALE GENOMIC DNA]</scope>
    <source>
        <strain evidence="2 3">CCUG 48643</strain>
    </source>
</reference>
<dbReference type="EMBL" id="VZPX01000004">
    <property type="protein sequence ID" value="KAB0482398.1"/>
    <property type="molecule type" value="Genomic_DNA"/>
</dbReference>
<keyword evidence="1" id="KW-0812">Transmembrane</keyword>
<dbReference type="Proteomes" id="UP000423756">
    <property type="component" value="Unassembled WGS sequence"/>
</dbReference>
<keyword evidence="1" id="KW-1133">Transmembrane helix</keyword>
<proteinExistence type="predicted"/>
<evidence type="ECO:0000256" key="1">
    <source>
        <dbReference type="SAM" id="Phobius"/>
    </source>
</evidence>
<dbReference type="AlphaFoldDB" id="A0A7V7NWV6"/>
<feature type="transmembrane region" description="Helical" evidence="1">
    <location>
        <begin position="38"/>
        <end position="59"/>
    </location>
</feature>
<accession>A0A7V7NWV6</accession>
<sequence length="251" mass="29163">MIRILTEKLKMFMPKSERSACKHDLIRENYLAINRSPYYSLVLAVLSILAAIFALNTFIKSMGIIATKNYIASTTSDTAVQMLKVTSHILPKPNQELHPGETLSEEESEKAIRKYLVESLRDCFSMNYLNSAEVISKCKANHLDSETDTQDRFYELLDKSNYLKILKKYETSASVNIDEDSITLENYGLAGRQITDNFIWKRAIWIFRLNMNYEMKKVNVTSPTVWEVEMIREQTFNKEFPVSIFKIRDVR</sequence>
<evidence type="ECO:0000313" key="3">
    <source>
        <dbReference type="Proteomes" id="UP000423756"/>
    </source>
</evidence>
<organism evidence="2 3">
    <name type="scientific">Vibrio chagasii</name>
    <dbReference type="NCBI Taxonomy" id="170679"/>
    <lineage>
        <taxon>Bacteria</taxon>
        <taxon>Pseudomonadati</taxon>
        <taxon>Pseudomonadota</taxon>
        <taxon>Gammaproteobacteria</taxon>
        <taxon>Vibrionales</taxon>
        <taxon>Vibrionaceae</taxon>
        <taxon>Vibrio</taxon>
    </lineage>
</organism>
<comment type="caution">
    <text evidence="2">The sequence shown here is derived from an EMBL/GenBank/DDBJ whole genome shotgun (WGS) entry which is preliminary data.</text>
</comment>
<protein>
    <submittedName>
        <fullName evidence="2">Uncharacterized protein</fullName>
    </submittedName>
</protein>
<gene>
    <name evidence="2" type="ORF">F7Q91_03045</name>
</gene>
<dbReference type="GeneID" id="77344633"/>